<dbReference type="Proteomes" id="UP000681425">
    <property type="component" value="Chromosome"/>
</dbReference>
<evidence type="ECO:0000313" key="1">
    <source>
        <dbReference type="EMBL" id="QUT04059.1"/>
    </source>
</evidence>
<reference evidence="1" key="1">
    <citation type="submission" date="2021-04" db="EMBL/GenBank/DDBJ databases">
        <title>Isolation of p-tert-butylphenol degrading bacteria Sphingobium phenoxybenzoativorans Tas13 from active sludge.</title>
        <authorList>
            <person name="Li Y."/>
        </authorList>
    </citation>
    <scope>NUCLEOTIDE SEQUENCE</scope>
    <source>
        <strain evidence="1">Tas13</strain>
    </source>
</reference>
<dbReference type="KEGG" id="spph:KFK14_12970"/>
<organism evidence="1 2">
    <name type="scientific">Sphingobium phenoxybenzoativorans</name>
    <dbReference type="NCBI Taxonomy" id="1592790"/>
    <lineage>
        <taxon>Bacteria</taxon>
        <taxon>Pseudomonadati</taxon>
        <taxon>Pseudomonadota</taxon>
        <taxon>Alphaproteobacteria</taxon>
        <taxon>Sphingomonadales</taxon>
        <taxon>Sphingomonadaceae</taxon>
        <taxon>Sphingobium</taxon>
    </lineage>
</organism>
<dbReference type="RefSeq" id="WP_212607954.1">
    <property type="nucleotide sequence ID" value="NZ_CP073910.1"/>
</dbReference>
<dbReference type="EMBL" id="CP073910">
    <property type="protein sequence ID" value="QUT04059.1"/>
    <property type="molecule type" value="Genomic_DNA"/>
</dbReference>
<name>A0A975PZQ1_9SPHN</name>
<gene>
    <name evidence="1" type="ORF">KFK14_12970</name>
</gene>
<proteinExistence type="predicted"/>
<accession>A0A975PZQ1</accession>
<dbReference type="AlphaFoldDB" id="A0A975PZQ1"/>
<evidence type="ECO:0000313" key="2">
    <source>
        <dbReference type="Proteomes" id="UP000681425"/>
    </source>
</evidence>
<protein>
    <submittedName>
        <fullName evidence="1">Uncharacterized protein</fullName>
    </submittedName>
</protein>
<keyword evidence="2" id="KW-1185">Reference proteome</keyword>
<sequence>MILTETILATLIAGVLGWVGKGWLQAMRSRDNRHGVDRKVDAELEQHWTKTTLELVDTLRVELTEAKKELSALRPMESRLAHFEEALDHIHALLSSDTEAEKAAAERRARAFMRRMRGDEAVGQERQVAQRKISIKRAVKDIEQKEGL</sequence>